<dbReference type="PANTHER" id="PTHR24321">
    <property type="entry name" value="DEHYDROGENASES, SHORT CHAIN"/>
    <property type="match status" value="1"/>
</dbReference>
<evidence type="ECO:0000256" key="2">
    <source>
        <dbReference type="ARBA" id="ARBA00023002"/>
    </source>
</evidence>
<dbReference type="InterPro" id="IPR020904">
    <property type="entry name" value="Sc_DH/Rdtase_CS"/>
</dbReference>
<sequence>MGRLDGKTAIVTGGGAGIGRATSERFAAEGANVIIAEINETNGAETAEAITANGGHCRFVPTDVTQEESIKNMVAQTITTFGQIDIVVNNAAVFVLHGIEATVEQWHQSLDTNVIGTALVSKYAVEEMRKSGGGSIINLGSISSFLGQPNFVTYNATKAAIATMTRCMALDLADDGIRVNAVCPGTIWTQIVERLTSEAGMDRAAADADPDWGGSCFLKRIADPSEVAAAILFFASDDASYCTGAHLMVDGGYSAQ</sequence>
<dbReference type="OrthoDB" id="266183at2"/>
<accession>A0A5C6BLE1</accession>
<dbReference type="PROSITE" id="PS00061">
    <property type="entry name" value="ADH_SHORT"/>
    <property type="match status" value="1"/>
</dbReference>
<dbReference type="PRINTS" id="PR00081">
    <property type="entry name" value="GDHRDH"/>
</dbReference>
<dbReference type="FunFam" id="3.40.50.720:FF:000084">
    <property type="entry name" value="Short-chain dehydrogenase reductase"/>
    <property type="match status" value="1"/>
</dbReference>
<dbReference type="GO" id="GO:0047936">
    <property type="term" value="F:glucose 1-dehydrogenase [NAD(P)+] activity"/>
    <property type="evidence" value="ECO:0007669"/>
    <property type="project" value="UniProtKB-EC"/>
</dbReference>
<proteinExistence type="inferred from homology"/>
<protein>
    <submittedName>
        <fullName evidence="3">Glucose 1-dehydrogenase 2</fullName>
        <ecNumber evidence="3">1.1.1.47</ecNumber>
    </submittedName>
</protein>
<dbReference type="InterPro" id="IPR036291">
    <property type="entry name" value="NAD(P)-bd_dom_sf"/>
</dbReference>
<dbReference type="Proteomes" id="UP000320735">
    <property type="component" value="Unassembled WGS sequence"/>
</dbReference>
<name>A0A5C6BLE1_9PLAN</name>
<evidence type="ECO:0000313" key="4">
    <source>
        <dbReference type="Proteomes" id="UP000320735"/>
    </source>
</evidence>
<dbReference type="Gene3D" id="3.40.50.720">
    <property type="entry name" value="NAD(P)-binding Rossmann-like Domain"/>
    <property type="match status" value="1"/>
</dbReference>
<gene>
    <name evidence="3" type="primary">ycdF_1</name>
    <name evidence="3" type="ORF">CA54_01100</name>
</gene>
<comment type="caution">
    <text evidence="3">The sequence shown here is derived from an EMBL/GenBank/DDBJ whole genome shotgun (WGS) entry which is preliminary data.</text>
</comment>
<dbReference type="CDD" id="cd05233">
    <property type="entry name" value="SDR_c"/>
    <property type="match status" value="1"/>
</dbReference>
<dbReference type="Pfam" id="PF13561">
    <property type="entry name" value="adh_short_C2"/>
    <property type="match status" value="1"/>
</dbReference>
<dbReference type="EMBL" id="SJPP01000001">
    <property type="protein sequence ID" value="TWU11304.1"/>
    <property type="molecule type" value="Genomic_DNA"/>
</dbReference>
<keyword evidence="2 3" id="KW-0560">Oxidoreductase</keyword>
<dbReference type="EC" id="1.1.1.47" evidence="3"/>
<dbReference type="SUPFAM" id="SSF51735">
    <property type="entry name" value="NAD(P)-binding Rossmann-fold domains"/>
    <property type="match status" value="1"/>
</dbReference>
<keyword evidence="4" id="KW-1185">Reference proteome</keyword>
<dbReference type="PRINTS" id="PR00080">
    <property type="entry name" value="SDRFAMILY"/>
</dbReference>
<dbReference type="RefSeq" id="WP_146368929.1">
    <property type="nucleotide sequence ID" value="NZ_SJPP01000001.1"/>
</dbReference>
<dbReference type="PANTHER" id="PTHR24321:SF8">
    <property type="entry name" value="ESTRADIOL 17-BETA-DEHYDROGENASE 8-RELATED"/>
    <property type="match status" value="1"/>
</dbReference>
<evidence type="ECO:0000256" key="1">
    <source>
        <dbReference type="ARBA" id="ARBA00006484"/>
    </source>
</evidence>
<evidence type="ECO:0000313" key="3">
    <source>
        <dbReference type="EMBL" id="TWU11304.1"/>
    </source>
</evidence>
<comment type="similarity">
    <text evidence="1">Belongs to the short-chain dehydrogenases/reductases (SDR) family.</text>
</comment>
<reference evidence="3 4" key="1">
    <citation type="submission" date="2019-02" db="EMBL/GenBank/DDBJ databases">
        <title>Deep-cultivation of Planctomycetes and their phenomic and genomic characterization uncovers novel biology.</title>
        <authorList>
            <person name="Wiegand S."/>
            <person name="Jogler M."/>
            <person name="Boedeker C."/>
            <person name="Pinto D."/>
            <person name="Vollmers J."/>
            <person name="Rivas-Marin E."/>
            <person name="Kohn T."/>
            <person name="Peeters S.H."/>
            <person name="Heuer A."/>
            <person name="Rast P."/>
            <person name="Oberbeckmann S."/>
            <person name="Bunk B."/>
            <person name="Jeske O."/>
            <person name="Meyerdierks A."/>
            <person name="Storesund J.E."/>
            <person name="Kallscheuer N."/>
            <person name="Luecker S."/>
            <person name="Lage O.M."/>
            <person name="Pohl T."/>
            <person name="Merkel B.J."/>
            <person name="Hornburger P."/>
            <person name="Mueller R.-W."/>
            <person name="Bruemmer F."/>
            <person name="Labrenz M."/>
            <person name="Spormann A.M."/>
            <person name="Op Den Camp H."/>
            <person name="Overmann J."/>
            <person name="Amann R."/>
            <person name="Jetten M.S.M."/>
            <person name="Mascher T."/>
            <person name="Medema M.H."/>
            <person name="Devos D.P."/>
            <person name="Kaster A.-K."/>
            <person name="Ovreas L."/>
            <person name="Rohde M."/>
            <person name="Galperin M.Y."/>
            <person name="Jogler C."/>
        </authorList>
    </citation>
    <scope>NUCLEOTIDE SEQUENCE [LARGE SCALE GENOMIC DNA]</scope>
    <source>
        <strain evidence="3 4">CA54</strain>
    </source>
</reference>
<dbReference type="NCBIfam" id="NF005559">
    <property type="entry name" value="PRK07231.1"/>
    <property type="match status" value="1"/>
</dbReference>
<dbReference type="InterPro" id="IPR002347">
    <property type="entry name" value="SDR_fam"/>
</dbReference>
<dbReference type="AlphaFoldDB" id="A0A5C6BLE1"/>
<organism evidence="3 4">
    <name type="scientific">Symmachiella macrocystis</name>
    <dbReference type="NCBI Taxonomy" id="2527985"/>
    <lineage>
        <taxon>Bacteria</taxon>
        <taxon>Pseudomonadati</taxon>
        <taxon>Planctomycetota</taxon>
        <taxon>Planctomycetia</taxon>
        <taxon>Planctomycetales</taxon>
        <taxon>Planctomycetaceae</taxon>
        <taxon>Symmachiella</taxon>
    </lineage>
</organism>